<dbReference type="RefSeq" id="WP_170161827.1">
    <property type="nucleotide sequence ID" value="NZ_RJVA01000015.1"/>
</dbReference>
<dbReference type="AlphaFoldDB" id="A0A3N1UFL3"/>
<dbReference type="GO" id="GO:0008168">
    <property type="term" value="F:methyltransferase activity"/>
    <property type="evidence" value="ECO:0007669"/>
    <property type="project" value="UniProtKB-KW"/>
</dbReference>
<comment type="caution">
    <text evidence="2">The sequence shown here is derived from an EMBL/GenBank/DDBJ whole genome shotgun (WGS) entry which is preliminary data.</text>
</comment>
<dbReference type="PANTHER" id="PTHR43591">
    <property type="entry name" value="METHYLTRANSFERASE"/>
    <property type="match status" value="1"/>
</dbReference>
<evidence type="ECO:0000259" key="1">
    <source>
        <dbReference type="Pfam" id="PF13649"/>
    </source>
</evidence>
<feature type="domain" description="Methyltransferase" evidence="1">
    <location>
        <begin position="44"/>
        <end position="136"/>
    </location>
</feature>
<dbReference type="InterPro" id="IPR029063">
    <property type="entry name" value="SAM-dependent_MTases_sf"/>
</dbReference>
<organism evidence="2 3">
    <name type="scientific">Desulfosoma caldarium</name>
    <dbReference type="NCBI Taxonomy" id="610254"/>
    <lineage>
        <taxon>Bacteria</taxon>
        <taxon>Pseudomonadati</taxon>
        <taxon>Thermodesulfobacteriota</taxon>
        <taxon>Syntrophobacteria</taxon>
        <taxon>Syntrophobacterales</taxon>
        <taxon>Syntrophobacteraceae</taxon>
        <taxon>Desulfosoma</taxon>
    </lineage>
</organism>
<dbReference type="CDD" id="cd02440">
    <property type="entry name" value="AdoMet_MTases"/>
    <property type="match status" value="1"/>
</dbReference>
<reference evidence="2 3" key="1">
    <citation type="submission" date="2018-11" db="EMBL/GenBank/DDBJ databases">
        <title>Genomic Encyclopedia of Type Strains, Phase IV (KMG-IV): sequencing the most valuable type-strain genomes for metagenomic binning, comparative biology and taxonomic classification.</title>
        <authorList>
            <person name="Goeker M."/>
        </authorList>
    </citation>
    <scope>NUCLEOTIDE SEQUENCE [LARGE SCALE GENOMIC DNA]</scope>
    <source>
        <strain evidence="2 3">DSM 22027</strain>
    </source>
</reference>
<dbReference type="SUPFAM" id="SSF53335">
    <property type="entry name" value="S-adenosyl-L-methionine-dependent methyltransferases"/>
    <property type="match status" value="1"/>
</dbReference>
<dbReference type="PANTHER" id="PTHR43591:SF24">
    <property type="entry name" value="2-METHOXY-6-POLYPRENYL-1,4-BENZOQUINOL METHYLASE, MITOCHONDRIAL"/>
    <property type="match status" value="1"/>
</dbReference>
<evidence type="ECO:0000313" key="3">
    <source>
        <dbReference type="Proteomes" id="UP000276223"/>
    </source>
</evidence>
<dbReference type="Pfam" id="PF13649">
    <property type="entry name" value="Methyltransf_25"/>
    <property type="match status" value="1"/>
</dbReference>
<dbReference type="EMBL" id="RJVA01000015">
    <property type="protein sequence ID" value="ROQ90145.1"/>
    <property type="molecule type" value="Genomic_DNA"/>
</dbReference>
<gene>
    <name evidence="2" type="ORF">EDC27_2758</name>
</gene>
<accession>A0A3N1UFL3</accession>
<dbReference type="InterPro" id="IPR041698">
    <property type="entry name" value="Methyltransf_25"/>
</dbReference>
<protein>
    <submittedName>
        <fullName evidence="2">Methyltransferase family protein</fullName>
    </submittedName>
</protein>
<keyword evidence="2" id="KW-0808">Transferase</keyword>
<evidence type="ECO:0000313" key="2">
    <source>
        <dbReference type="EMBL" id="ROQ90145.1"/>
    </source>
</evidence>
<name>A0A3N1UFL3_9BACT</name>
<dbReference type="GO" id="GO:0032259">
    <property type="term" value="P:methylation"/>
    <property type="evidence" value="ECO:0007669"/>
    <property type="project" value="UniProtKB-KW"/>
</dbReference>
<keyword evidence="2" id="KW-0489">Methyltransferase</keyword>
<keyword evidence="3" id="KW-1185">Reference proteome</keyword>
<proteinExistence type="predicted"/>
<dbReference type="Gene3D" id="3.40.50.150">
    <property type="entry name" value="Vaccinia Virus protein VP39"/>
    <property type="match status" value="1"/>
</dbReference>
<dbReference type="Proteomes" id="UP000276223">
    <property type="component" value="Unassembled WGS sequence"/>
</dbReference>
<sequence>MKRADKAKDDYGTISRVYHLVDVVLEGCRNGMTRALQRRELSRVLDVGCGTGTQVVKLRAAGLRAVGIDISAAMLCRARARERAGTSSFVLGDALRLPFPDQAFDALVFSFALHEKPHPQRLAMLAEGRRVLNSGGLVVVLDYVRPNDRRARLAAGFLACIERMAGRVHYRAFRDYMQRGAADGVLTAAGLRLMSRTLWLQGTVGLFEGRWETPSSG</sequence>